<comment type="caution">
    <text evidence="2">The sequence shown here is derived from an EMBL/GenBank/DDBJ whole genome shotgun (WGS) entry which is preliminary data.</text>
</comment>
<feature type="region of interest" description="Disordered" evidence="1">
    <location>
        <begin position="76"/>
        <end position="142"/>
    </location>
</feature>
<evidence type="ECO:0000313" key="2">
    <source>
        <dbReference type="EMBL" id="KAD6119600.1"/>
    </source>
</evidence>
<reference evidence="2 3" key="1">
    <citation type="submission" date="2019-05" db="EMBL/GenBank/DDBJ databases">
        <title>Mikania micrantha, genome provides insights into the molecular mechanism of rapid growth.</title>
        <authorList>
            <person name="Liu B."/>
        </authorList>
    </citation>
    <scope>NUCLEOTIDE SEQUENCE [LARGE SCALE GENOMIC DNA]</scope>
    <source>
        <strain evidence="2">NLD-2019</strain>
        <tissue evidence="2">Leaf</tissue>
    </source>
</reference>
<protein>
    <submittedName>
        <fullName evidence="2">Uncharacterized protein</fullName>
    </submittedName>
</protein>
<gene>
    <name evidence="2" type="ORF">E3N88_10871</name>
</gene>
<evidence type="ECO:0000256" key="1">
    <source>
        <dbReference type="SAM" id="MobiDB-lite"/>
    </source>
</evidence>
<sequence>MDTPRNIPFSWENMPGVRKDYCYGTQVGGAWRLMNKSSTDEGRKVAILDNTANKASSHYEHFLFLLHVSLDLNNRALDRPPTHPRRPPTFRRSPPFQPTPPPTYLLRPLRPPTCFMRRPRTTSSDYLRQSAQPGNLSLPPPS</sequence>
<name>A0A5N6PBU4_9ASTR</name>
<evidence type="ECO:0000313" key="3">
    <source>
        <dbReference type="Proteomes" id="UP000326396"/>
    </source>
</evidence>
<proteinExistence type="predicted"/>
<keyword evidence="3" id="KW-1185">Reference proteome</keyword>
<accession>A0A5N6PBU4</accession>
<feature type="compositionally biased region" description="Polar residues" evidence="1">
    <location>
        <begin position="121"/>
        <end position="135"/>
    </location>
</feature>
<organism evidence="2 3">
    <name type="scientific">Mikania micrantha</name>
    <name type="common">bitter vine</name>
    <dbReference type="NCBI Taxonomy" id="192012"/>
    <lineage>
        <taxon>Eukaryota</taxon>
        <taxon>Viridiplantae</taxon>
        <taxon>Streptophyta</taxon>
        <taxon>Embryophyta</taxon>
        <taxon>Tracheophyta</taxon>
        <taxon>Spermatophyta</taxon>
        <taxon>Magnoliopsida</taxon>
        <taxon>eudicotyledons</taxon>
        <taxon>Gunneridae</taxon>
        <taxon>Pentapetalae</taxon>
        <taxon>asterids</taxon>
        <taxon>campanulids</taxon>
        <taxon>Asterales</taxon>
        <taxon>Asteraceae</taxon>
        <taxon>Asteroideae</taxon>
        <taxon>Heliantheae alliance</taxon>
        <taxon>Eupatorieae</taxon>
        <taxon>Mikania</taxon>
    </lineage>
</organism>
<dbReference type="EMBL" id="SZYD01000005">
    <property type="protein sequence ID" value="KAD6119600.1"/>
    <property type="molecule type" value="Genomic_DNA"/>
</dbReference>
<dbReference type="Proteomes" id="UP000326396">
    <property type="component" value="Linkage Group LG13"/>
</dbReference>
<dbReference type="AlphaFoldDB" id="A0A5N6PBU4"/>